<keyword evidence="3" id="KW-0813">Transport</keyword>
<dbReference type="Gene3D" id="3.40.190.10">
    <property type="entry name" value="Periplasmic binding protein-like II"/>
    <property type="match status" value="1"/>
</dbReference>
<reference evidence="16" key="3">
    <citation type="submission" date="2019-06" db="EMBL/GenBank/DDBJ databases">
        <authorList>
            <person name="Poynton C."/>
            <person name="Hasenbein S."/>
            <person name="Benoit J.B."/>
            <person name="Sepulveda M.S."/>
            <person name="Poelchau M.F."/>
            <person name="Murali S.C."/>
            <person name="Chen S."/>
            <person name="Glastad K.M."/>
            <person name="Werren J.H."/>
            <person name="Vineis J.H."/>
            <person name="Bowen J.L."/>
            <person name="Friedrich M."/>
            <person name="Jones J."/>
            <person name="Robertson H.M."/>
            <person name="Feyereisen R."/>
            <person name="Mechler-Hickson A."/>
            <person name="Mathers N."/>
            <person name="Lee C.E."/>
            <person name="Colbourne J.K."/>
            <person name="Biales A."/>
            <person name="Johnston J.S."/>
            <person name="Wellborn G.A."/>
            <person name="Rosendale A.J."/>
            <person name="Cridge A.G."/>
            <person name="Munoz-Torres M.C."/>
            <person name="Bain P.A."/>
            <person name="Manny A.R."/>
            <person name="Major K.M."/>
            <person name="Lambert F.N."/>
            <person name="Vulpe C.D."/>
            <person name="Tuck P."/>
            <person name="Blalock B.J."/>
            <person name="Lin Y.-Y."/>
            <person name="Smith M.E."/>
            <person name="Ochoa-Acuna H."/>
            <person name="Chen M.-J.M."/>
            <person name="Childers C.P."/>
            <person name="Qu J."/>
            <person name="Dugan S."/>
            <person name="Lee S.L."/>
            <person name="Chao H."/>
            <person name="Dinh H."/>
            <person name="Han Y."/>
            <person name="Doddapaneni H."/>
            <person name="Worley K.C."/>
            <person name="Muzny D.M."/>
            <person name="Gibbs R.A."/>
            <person name="Richards S."/>
        </authorList>
    </citation>
    <scope>NUCLEOTIDE SEQUENCE</scope>
    <source>
        <strain evidence="16">HAZT.00-mixed</strain>
        <tissue evidence="16">Whole organism</tissue>
    </source>
</reference>
<comment type="subcellular location">
    <subcellularLocation>
        <location evidence="1">Cell membrane</location>
        <topology evidence="1">Multi-pass membrane protein</topology>
    </subcellularLocation>
</comment>
<evidence type="ECO:0000256" key="3">
    <source>
        <dbReference type="ARBA" id="ARBA00022448"/>
    </source>
</evidence>
<feature type="transmembrane region" description="Helical" evidence="13">
    <location>
        <begin position="210"/>
        <end position="229"/>
    </location>
</feature>
<evidence type="ECO:0000256" key="2">
    <source>
        <dbReference type="ARBA" id="ARBA00008685"/>
    </source>
</evidence>
<evidence type="ECO:0000256" key="10">
    <source>
        <dbReference type="ARBA" id="ARBA00023180"/>
    </source>
</evidence>
<evidence type="ECO:0000256" key="9">
    <source>
        <dbReference type="ARBA" id="ARBA00023170"/>
    </source>
</evidence>
<keyword evidence="10" id="KW-0325">Glycoprotein</keyword>
<evidence type="ECO:0000256" key="5">
    <source>
        <dbReference type="ARBA" id="ARBA00022692"/>
    </source>
</evidence>
<evidence type="ECO:0000256" key="1">
    <source>
        <dbReference type="ARBA" id="ARBA00004651"/>
    </source>
</evidence>
<evidence type="ECO:0000256" key="8">
    <source>
        <dbReference type="ARBA" id="ARBA00023136"/>
    </source>
</evidence>
<dbReference type="PANTHER" id="PTHR42643">
    <property type="entry name" value="IONOTROPIC RECEPTOR 20A-RELATED"/>
    <property type="match status" value="1"/>
</dbReference>
<dbReference type="GO" id="GO:0005886">
    <property type="term" value="C:plasma membrane"/>
    <property type="evidence" value="ECO:0007669"/>
    <property type="project" value="UniProtKB-SubCell"/>
</dbReference>
<dbReference type="OrthoDB" id="6363779at2759"/>
<keyword evidence="4" id="KW-1003">Cell membrane</keyword>
<dbReference type="PANTHER" id="PTHR42643:SF42">
    <property type="entry name" value="IONOTROPIC GLUTAMATE RECEPTOR L-GLUTAMATE AND GLYCINE-BINDING DOMAIN-CONTAINING PROTEIN"/>
    <property type="match status" value="1"/>
</dbReference>
<proteinExistence type="inferred from homology"/>
<keyword evidence="5 13" id="KW-0812">Transmembrane</keyword>
<feature type="transmembrane region" description="Helical" evidence="13">
    <location>
        <begin position="407"/>
        <end position="430"/>
    </location>
</feature>
<dbReference type="SUPFAM" id="SSF53850">
    <property type="entry name" value="Periplasmic binding protein-like II"/>
    <property type="match status" value="1"/>
</dbReference>
<dbReference type="AlphaFoldDB" id="A0A6A0H724"/>
<keyword evidence="11" id="KW-1071">Ligand-gated ion channel</keyword>
<feature type="domain" description="Ionotropic glutamate receptor L-glutamate and glycine-binding" evidence="15">
    <location>
        <begin position="40"/>
        <end position="127"/>
    </location>
</feature>
<dbReference type="Pfam" id="PF10613">
    <property type="entry name" value="Lig_chan-Glu_bd"/>
    <property type="match status" value="1"/>
</dbReference>
<organism evidence="16">
    <name type="scientific">Hyalella azteca</name>
    <name type="common">Amphipod</name>
    <dbReference type="NCBI Taxonomy" id="294128"/>
    <lineage>
        <taxon>Eukaryota</taxon>
        <taxon>Metazoa</taxon>
        <taxon>Ecdysozoa</taxon>
        <taxon>Arthropoda</taxon>
        <taxon>Crustacea</taxon>
        <taxon>Multicrustacea</taxon>
        <taxon>Malacostraca</taxon>
        <taxon>Eumalacostraca</taxon>
        <taxon>Peracarida</taxon>
        <taxon>Amphipoda</taxon>
        <taxon>Senticaudata</taxon>
        <taxon>Talitrida</taxon>
        <taxon>Talitroidea</taxon>
        <taxon>Hyalellidae</taxon>
        <taxon>Hyalella</taxon>
    </lineage>
</organism>
<sequence>MDYWTIPNSPTGKSFEAFEPTPGCISVAVTPWSQAIVDLSKKPYTGAHIEVFRMIMQYLGWCYYLVAPPDMSLGILVNGSYTGGMGMLARREVDMLMGPIAQHPTRSELVEYAQAYLYNPHAFLYKRITQVQPDVLIFTKPFVKEVWLWVLASMVAVGGTAGLLHLVHSSRRVIPSKSGQSKWVMISRGFTWAWKLLLAQDVSDTPREGAGRTLCVFWLFVCFMITSMYRSNITAILINDKVKLPFTSVEEFEAQNIYKLTWINGQIYNTYFQNYALTQPDYVLGKMWKKRTEYQPDAKNVITTVLKDEVAVIAPEMIHLGLMTGDFSEYGECRLALCEASLIPPVFMTYGYPKNSPLQVRFDIMLLRVVQSGIADHLISSNLWNSTWCMKPSNTLSESRPLVVTDFLGLFSIYGIGMAFSVLVFIIEVATGREAKSKINT</sequence>
<dbReference type="Gene3D" id="1.10.287.70">
    <property type="match status" value="1"/>
</dbReference>
<reference evidence="16" key="2">
    <citation type="journal article" date="2018" name="Environ. Sci. Technol.">
        <title>The Toxicogenome of Hyalella azteca: A Model for Sediment Ecotoxicology and Evolutionary Toxicology.</title>
        <authorList>
            <person name="Poynton H.C."/>
            <person name="Hasenbein S."/>
            <person name="Benoit J.B."/>
            <person name="Sepulveda M.S."/>
            <person name="Poelchau M.F."/>
            <person name="Hughes D.S.T."/>
            <person name="Murali S.C."/>
            <person name="Chen S."/>
            <person name="Glastad K.M."/>
            <person name="Goodisman M.A.D."/>
            <person name="Werren J.H."/>
            <person name="Vineis J.H."/>
            <person name="Bowen J.L."/>
            <person name="Friedrich M."/>
            <person name="Jones J."/>
            <person name="Robertson H.M."/>
            <person name="Feyereisen R."/>
            <person name="Mechler-Hickson A."/>
            <person name="Mathers N."/>
            <person name="Lee C.E."/>
            <person name="Colbourne J.K."/>
            <person name="Biales A."/>
            <person name="Johnston J.S."/>
            <person name="Wellborn G.A."/>
            <person name="Rosendale A.J."/>
            <person name="Cridge A.G."/>
            <person name="Munoz-Torres M.C."/>
            <person name="Bain P.A."/>
            <person name="Manny A.R."/>
            <person name="Major K.M."/>
            <person name="Lambert F.N."/>
            <person name="Vulpe C.D."/>
            <person name="Tuck P."/>
            <person name="Blalock B.J."/>
            <person name="Lin Y.Y."/>
            <person name="Smith M.E."/>
            <person name="Ochoa-Acuna H."/>
            <person name="Chen M.M."/>
            <person name="Childers C.P."/>
            <person name="Qu J."/>
            <person name="Dugan S."/>
            <person name="Lee S.L."/>
            <person name="Chao H."/>
            <person name="Dinh H."/>
            <person name="Han Y."/>
            <person name="Doddapaneni H."/>
            <person name="Worley K.C."/>
            <person name="Muzny D.M."/>
            <person name="Gibbs R.A."/>
            <person name="Richards S."/>
        </authorList>
    </citation>
    <scope>NUCLEOTIDE SEQUENCE</scope>
    <source>
        <strain evidence="16">HAZT.00-mixed</strain>
        <tissue evidence="16">Whole organism</tissue>
    </source>
</reference>
<evidence type="ECO:0000259" key="15">
    <source>
        <dbReference type="Pfam" id="PF10613"/>
    </source>
</evidence>
<dbReference type="InterPro" id="IPR052192">
    <property type="entry name" value="Insect_Ionotropic_Sensory_Rcpt"/>
</dbReference>
<evidence type="ECO:0000313" key="16">
    <source>
        <dbReference type="EMBL" id="KAA0200663.1"/>
    </source>
</evidence>
<dbReference type="InterPro" id="IPR001320">
    <property type="entry name" value="Iontro_rcpt_C"/>
</dbReference>
<keyword evidence="9 16" id="KW-0675">Receptor</keyword>
<evidence type="ECO:0000256" key="4">
    <source>
        <dbReference type="ARBA" id="ARBA00022475"/>
    </source>
</evidence>
<reference evidence="16" key="1">
    <citation type="submission" date="2014-08" db="EMBL/GenBank/DDBJ databases">
        <authorList>
            <person name="Murali S."/>
            <person name="Richards S."/>
            <person name="Bandaranaike D."/>
            <person name="Bellair M."/>
            <person name="Blankenburg K."/>
            <person name="Chao H."/>
            <person name="Dinh H."/>
            <person name="Doddapaneni H."/>
            <person name="Dugan-Rocha S."/>
            <person name="Elkadiri S."/>
            <person name="Gnanaolivu R."/>
            <person name="Hughes D."/>
            <person name="Lee S."/>
            <person name="Li M."/>
            <person name="Ming W."/>
            <person name="Munidasa M."/>
            <person name="Muniz J."/>
            <person name="Nguyen L."/>
            <person name="Osuji N."/>
            <person name="Pu L.-L."/>
            <person name="Puazo M."/>
            <person name="Skinner E."/>
            <person name="Qu C."/>
            <person name="Quiroz J."/>
            <person name="Raj R."/>
            <person name="Weissenberger G."/>
            <person name="Xin Y."/>
            <person name="Zou X."/>
            <person name="Han Y."/>
            <person name="Worley K."/>
            <person name="Muzny D."/>
            <person name="Gibbs R."/>
        </authorList>
    </citation>
    <scope>NUCLEOTIDE SEQUENCE</scope>
    <source>
        <strain evidence="16">HAZT.00-mixed</strain>
        <tissue evidence="16">Whole organism</tissue>
    </source>
</reference>
<dbReference type="InterPro" id="IPR019594">
    <property type="entry name" value="Glu/Gly-bd"/>
</dbReference>
<keyword evidence="7" id="KW-0406">Ion transport</keyword>
<evidence type="ECO:0000259" key="14">
    <source>
        <dbReference type="Pfam" id="PF00060"/>
    </source>
</evidence>
<evidence type="ECO:0000256" key="11">
    <source>
        <dbReference type="ARBA" id="ARBA00023286"/>
    </source>
</evidence>
<accession>A0A6A0H724</accession>
<comment type="similarity">
    <text evidence="2">Belongs to the glutamate-gated ion channel (TC 1.A.10.1) family.</text>
</comment>
<dbReference type="Proteomes" id="UP000711488">
    <property type="component" value="Unassembled WGS sequence"/>
</dbReference>
<dbReference type="GO" id="GO:0050906">
    <property type="term" value="P:detection of stimulus involved in sensory perception"/>
    <property type="evidence" value="ECO:0007669"/>
    <property type="project" value="UniProtKB-ARBA"/>
</dbReference>
<evidence type="ECO:0000256" key="7">
    <source>
        <dbReference type="ARBA" id="ARBA00023065"/>
    </source>
</evidence>
<dbReference type="Pfam" id="PF00060">
    <property type="entry name" value="Lig_chan"/>
    <property type="match status" value="1"/>
</dbReference>
<evidence type="ECO:0000256" key="13">
    <source>
        <dbReference type="SAM" id="Phobius"/>
    </source>
</evidence>
<name>A0A6A0H724_HYAAZ</name>
<protein>
    <submittedName>
        <fullName evidence="16">Ionotropic receptor 166</fullName>
    </submittedName>
</protein>
<comment type="caution">
    <text evidence="16">The sequence shown here is derived from an EMBL/GenBank/DDBJ whole genome shotgun (WGS) entry which is preliminary data.</text>
</comment>
<evidence type="ECO:0000256" key="6">
    <source>
        <dbReference type="ARBA" id="ARBA00022989"/>
    </source>
</evidence>
<dbReference type="GO" id="GO:0015276">
    <property type="term" value="F:ligand-gated monoatomic ion channel activity"/>
    <property type="evidence" value="ECO:0007669"/>
    <property type="project" value="InterPro"/>
</dbReference>
<gene>
    <name evidence="16" type="ORF">HAZT_HAZT003077</name>
</gene>
<feature type="transmembrane region" description="Helical" evidence="13">
    <location>
        <begin position="146"/>
        <end position="167"/>
    </location>
</feature>
<evidence type="ECO:0000256" key="12">
    <source>
        <dbReference type="ARBA" id="ARBA00023303"/>
    </source>
</evidence>
<keyword evidence="8 13" id="KW-0472">Membrane</keyword>
<keyword evidence="12" id="KW-0407">Ion channel</keyword>
<keyword evidence="6 13" id="KW-1133">Transmembrane helix</keyword>
<dbReference type="EMBL" id="JQDR03006145">
    <property type="protein sequence ID" value="KAA0200663.1"/>
    <property type="molecule type" value="Genomic_DNA"/>
</dbReference>
<feature type="domain" description="Ionotropic glutamate receptor C-terminal" evidence="14">
    <location>
        <begin position="144"/>
        <end position="418"/>
    </location>
</feature>